<dbReference type="AlphaFoldDB" id="D6Y148"/>
<evidence type="ECO:0000313" key="5">
    <source>
        <dbReference type="Proteomes" id="UP000000271"/>
    </source>
</evidence>
<dbReference type="CDD" id="cd07043">
    <property type="entry name" value="STAS_anti-anti-sigma_factors"/>
    <property type="match status" value="1"/>
</dbReference>
<gene>
    <name evidence="4" type="ordered locus">Bsel_1135</name>
</gene>
<dbReference type="GO" id="GO:0043856">
    <property type="term" value="F:anti-sigma factor antagonist activity"/>
    <property type="evidence" value="ECO:0007669"/>
    <property type="project" value="InterPro"/>
</dbReference>
<feature type="domain" description="STAS" evidence="3">
    <location>
        <begin position="1"/>
        <end position="100"/>
    </location>
</feature>
<accession>D6Y148</accession>
<sequence>MIKDLTIHEDKVLVTLYDELTVTDAADLREKLYEKIEEGYKMFIIDMDRLSFIDSAGLGILVAAHKRTKERGGQMKIRHAKGAVYEVFEMTRLTSVFDFD</sequence>
<dbReference type="OrthoDB" id="9794628at2"/>
<dbReference type="PROSITE" id="PS50801">
    <property type="entry name" value="STAS"/>
    <property type="match status" value="1"/>
</dbReference>
<dbReference type="NCBIfam" id="TIGR00377">
    <property type="entry name" value="ant_ant_sig"/>
    <property type="match status" value="1"/>
</dbReference>
<dbReference type="Gene3D" id="3.30.750.24">
    <property type="entry name" value="STAS domain"/>
    <property type="match status" value="1"/>
</dbReference>
<dbReference type="HOGENOM" id="CLU_115403_9_4_9"/>
<dbReference type="Proteomes" id="UP000000271">
    <property type="component" value="Chromosome"/>
</dbReference>
<proteinExistence type="inferred from homology"/>
<protein>
    <recommendedName>
        <fullName evidence="2">Anti-sigma factor antagonist</fullName>
    </recommendedName>
</protein>
<dbReference type="RefSeq" id="WP_013172076.1">
    <property type="nucleotide sequence ID" value="NC_014219.1"/>
</dbReference>
<comment type="similarity">
    <text evidence="1 2">Belongs to the anti-sigma-factor antagonist family.</text>
</comment>
<evidence type="ECO:0000256" key="1">
    <source>
        <dbReference type="ARBA" id="ARBA00009013"/>
    </source>
</evidence>
<dbReference type="InterPro" id="IPR036513">
    <property type="entry name" value="STAS_dom_sf"/>
</dbReference>
<organism evidence="4 5">
    <name type="scientific">Bacillus selenitireducens (strain ATCC 700615 / DSM 15326 / MLS10)</name>
    <dbReference type="NCBI Taxonomy" id="439292"/>
    <lineage>
        <taxon>Bacteria</taxon>
        <taxon>Bacillati</taxon>
        <taxon>Bacillota</taxon>
        <taxon>Bacilli</taxon>
        <taxon>Bacillales</taxon>
        <taxon>Bacillaceae</taxon>
        <taxon>Salisediminibacterium</taxon>
    </lineage>
</organism>
<dbReference type="eggNOG" id="COG1366">
    <property type="taxonomic scope" value="Bacteria"/>
</dbReference>
<keyword evidence="5" id="KW-1185">Reference proteome</keyword>
<name>D6Y148_BACIE</name>
<dbReference type="InterPro" id="IPR003658">
    <property type="entry name" value="Anti-sigma_ant"/>
</dbReference>
<evidence type="ECO:0000313" key="4">
    <source>
        <dbReference type="EMBL" id="ADH98652.1"/>
    </source>
</evidence>
<dbReference type="PANTHER" id="PTHR33495:SF2">
    <property type="entry name" value="ANTI-SIGMA FACTOR ANTAGONIST TM_1081-RELATED"/>
    <property type="match status" value="1"/>
</dbReference>
<dbReference type="KEGG" id="bse:Bsel_1135"/>
<dbReference type="EMBL" id="CP001791">
    <property type="protein sequence ID" value="ADH98652.1"/>
    <property type="molecule type" value="Genomic_DNA"/>
</dbReference>
<dbReference type="PANTHER" id="PTHR33495">
    <property type="entry name" value="ANTI-SIGMA FACTOR ANTAGONIST TM_1081-RELATED-RELATED"/>
    <property type="match status" value="1"/>
</dbReference>
<dbReference type="Pfam" id="PF01740">
    <property type="entry name" value="STAS"/>
    <property type="match status" value="1"/>
</dbReference>
<dbReference type="InterPro" id="IPR002645">
    <property type="entry name" value="STAS_dom"/>
</dbReference>
<evidence type="ECO:0000259" key="3">
    <source>
        <dbReference type="PROSITE" id="PS50801"/>
    </source>
</evidence>
<dbReference type="SUPFAM" id="SSF52091">
    <property type="entry name" value="SpoIIaa-like"/>
    <property type="match status" value="1"/>
</dbReference>
<evidence type="ECO:0000256" key="2">
    <source>
        <dbReference type="RuleBase" id="RU003749"/>
    </source>
</evidence>
<reference evidence="4" key="1">
    <citation type="submission" date="2009-10" db="EMBL/GenBank/DDBJ databases">
        <title>Complete sequence of Bacillus selenitireducens MLS10.</title>
        <authorList>
            <consortium name="US DOE Joint Genome Institute"/>
            <person name="Lucas S."/>
            <person name="Copeland A."/>
            <person name="Lapidus A."/>
            <person name="Glavina del Rio T."/>
            <person name="Dalin E."/>
            <person name="Tice H."/>
            <person name="Bruce D."/>
            <person name="Goodwin L."/>
            <person name="Pitluck S."/>
            <person name="Sims D."/>
            <person name="Brettin T."/>
            <person name="Detter J.C."/>
            <person name="Han C."/>
            <person name="Larimer F."/>
            <person name="Land M."/>
            <person name="Hauser L."/>
            <person name="Kyrpides N."/>
            <person name="Ovchinnikova G."/>
            <person name="Stolz J."/>
        </authorList>
    </citation>
    <scope>NUCLEOTIDE SEQUENCE [LARGE SCALE GENOMIC DNA]</scope>
    <source>
        <strain evidence="4">MLS10</strain>
    </source>
</reference>
<dbReference type="STRING" id="439292.Bsel_1135"/>